<dbReference type="EMBL" id="BSNI01000002">
    <property type="protein sequence ID" value="GLQ17895.1"/>
    <property type="molecule type" value="Genomic_DNA"/>
</dbReference>
<reference evidence="3" key="2">
    <citation type="submission" date="2023-01" db="EMBL/GenBank/DDBJ databases">
        <title>Draft genome sequence of Maritalea porphyrae strain NBRC 107169.</title>
        <authorList>
            <person name="Sun Q."/>
            <person name="Mori K."/>
        </authorList>
    </citation>
    <scope>NUCLEOTIDE SEQUENCE</scope>
    <source>
        <strain evidence="3">NBRC 107169</strain>
    </source>
</reference>
<evidence type="ECO:0000313" key="3">
    <source>
        <dbReference type="EMBL" id="GLQ17895.1"/>
    </source>
</evidence>
<comment type="caution">
    <text evidence="3">The sequence shown here is derived from an EMBL/GenBank/DDBJ whole genome shotgun (WGS) entry which is preliminary data.</text>
</comment>
<keyword evidence="4" id="KW-1185">Reference proteome</keyword>
<dbReference type="PANTHER" id="PTHR35146">
    <property type="entry name" value="UPF0178 PROTEIN YAII"/>
    <property type="match status" value="1"/>
</dbReference>
<gene>
    <name evidence="3" type="ORF">GCM10007879_21440</name>
</gene>
<sequence length="147" mass="16030">MTKIYVDGDACPVKDEIIRVAERYAVPVVIVSNGGLRPSRDPMIQHVIVPHGADEADNWIADEIVEGDVAVTADIPLAQRCLDKKARVLGPTGKPFTDENIGMAIAMRGLKQDLRESGEIKGYNPGFTKADRSNFLQALDRLLSSKS</sequence>
<dbReference type="InterPro" id="IPR003791">
    <property type="entry name" value="UPF0178"/>
</dbReference>
<evidence type="ECO:0000256" key="1">
    <source>
        <dbReference type="ARBA" id="ARBA00008522"/>
    </source>
</evidence>
<organism evidence="3 4">
    <name type="scientific">Maritalea porphyrae</name>
    <dbReference type="NCBI Taxonomy" id="880732"/>
    <lineage>
        <taxon>Bacteria</taxon>
        <taxon>Pseudomonadati</taxon>
        <taxon>Pseudomonadota</taxon>
        <taxon>Alphaproteobacteria</taxon>
        <taxon>Hyphomicrobiales</taxon>
        <taxon>Devosiaceae</taxon>
        <taxon>Maritalea</taxon>
    </lineage>
</organism>
<protein>
    <recommendedName>
        <fullName evidence="2">UPF0178 protein GCM10007879_21440</fullName>
    </recommendedName>
</protein>
<dbReference type="HAMAP" id="MF_00489">
    <property type="entry name" value="UPF0178"/>
    <property type="match status" value="1"/>
</dbReference>
<dbReference type="Proteomes" id="UP001161405">
    <property type="component" value="Unassembled WGS sequence"/>
</dbReference>
<accession>A0ABQ5URJ3</accession>
<dbReference type="Pfam" id="PF02639">
    <property type="entry name" value="DUF188"/>
    <property type="match status" value="1"/>
</dbReference>
<name>A0ABQ5URJ3_9HYPH</name>
<dbReference type="PANTHER" id="PTHR35146:SF1">
    <property type="entry name" value="UPF0178 PROTEIN YAII"/>
    <property type="match status" value="1"/>
</dbReference>
<dbReference type="RefSeq" id="WP_284364362.1">
    <property type="nucleotide sequence ID" value="NZ_BSNI01000002.1"/>
</dbReference>
<evidence type="ECO:0000313" key="4">
    <source>
        <dbReference type="Proteomes" id="UP001161405"/>
    </source>
</evidence>
<reference evidence="3" key="1">
    <citation type="journal article" date="2014" name="Int. J. Syst. Evol. Microbiol.">
        <title>Complete genome of a new Firmicutes species belonging to the dominant human colonic microbiota ('Ruminococcus bicirculans') reveals two chromosomes and a selective capacity to utilize plant glucans.</title>
        <authorList>
            <consortium name="NISC Comparative Sequencing Program"/>
            <person name="Wegmann U."/>
            <person name="Louis P."/>
            <person name="Goesmann A."/>
            <person name="Henrissat B."/>
            <person name="Duncan S.H."/>
            <person name="Flint H.J."/>
        </authorList>
    </citation>
    <scope>NUCLEOTIDE SEQUENCE</scope>
    <source>
        <strain evidence="3">NBRC 107169</strain>
    </source>
</reference>
<dbReference type="NCBIfam" id="NF001095">
    <property type="entry name" value="PRK00124.1"/>
    <property type="match status" value="1"/>
</dbReference>
<dbReference type="CDD" id="cd18720">
    <property type="entry name" value="PIN_YqxD-like"/>
    <property type="match status" value="1"/>
</dbReference>
<comment type="similarity">
    <text evidence="1 2">Belongs to the UPF0178 family.</text>
</comment>
<proteinExistence type="inferred from homology"/>
<evidence type="ECO:0000256" key="2">
    <source>
        <dbReference type="HAMAP-Rule" id="MF_00489"/>
    </source>
</evidence>